<organism evidence="3 4">
    <name type="scientific">Mesonia algae</name>
    <dbReference type="NCBI Taxonomy" id="213248"/>
    <lineage>
        <taxon>Bacteria</taxon>
        <taxon>Pseudomonadati</taxon>
        <taxon>Bacteroidota</taxon>
        <taxon>Flavobacteriia</taxon>
        <taxon>Flavobacteriales</taxon>
        <taxon>Flavobacteriaceae</taxon>
        <taxon>Mesonia</taxon>
    </lineage>
</organism>
<evidence type="ECO:0000313" key="4">
    <source>
        <dbReference type="Proteomes" id="UP000249542"/>
    </source>
</evidence>
<feature type="compositionally biased region" description="Polar residues" evidence="2">
    <location>
        <begin position="94"/>
        <end position="116"/>
    </location>
</feature>
<proteinExistence type="predicted"/>
<feature type="coiled-coil region" evidence="1">
    <location>
        <begin position="139"/>
        <end position="169"/>
    </location>
</feature>
<feature type="region of interest" description="Disordered" evidence="2">
    <location>
        <begin position="88"/>
        <end position="126"/>
    </location>
</feature>
<keyword evidence="1" id="KW-0175">Coiled coil</keyword>
<sequence>MKLIEIITWLKKSPKHGLEIVNLATASIITKNLTATDLEAFSKWEDYFLQLAQKGVKKIQVQRTRKQGASNIREDIVPKQFEIGTTPESVVESGGQSDNGPATLPHQNTYAPTHQPTPAMGNPQMQGLTGEQFVKAYNHDNLKNEVIELKRKNETLESENKRLDRENMKYALGIEGKPGALEKLMENLTPETIAMVAQAIASAKAGGGAGQQPALNAPDLGRYKSELISLISSDKVSEGQAQSLIGILYKSSDKEFIQQLNNLLNNGNGDS</sequence>
<reference evidence="3 4" key="1">
    <citation type="submission" date="2018-06" db="EMBL/GenBank/DDBJ databases">
        <title>Genomic Encyclopedia of Archaeal and Bacterial Type Strains, Phase II (KMG-II): from individual species to whole genera.</title>
        <authorList>
            <person name="Goeker M."/>
        </authorList>
    </citation>
    <scope>NUCLEOTIDE SEQUENCE [LARGE SCALE GENOMIC DNA]</scope>
    <source>
        <strain evidence="3 4">DSM 15361</strain>
    </source>
</reference>
<dbReference type="EMBL" id="QKYV01000003">
    <property type="protein sequence ID" value="PZW41617.1"/>
    <property type="molecule type" value="Genomic_DNA"/>
</dbReference>
<dbReference type="RefSeq" id="WP_111540622.1">
    <property type="nucleotide sequence ID" value="NZ_QKYV01000003.1"/>
</dbReference>
<dbReference type="AlphaFoldDB" id="A0A2W7IQB2"/>
<dbReference type="Proteomes" id="UP000249542">
    <property type="component" value="Unassembled WGS sequence"/>
</dbReference>
<evidence type="ECO:0000313" key="3">
    <source>
        <dbReference type="EMBL" id="PZW41617.1"/>
    </source>
</evidence>
<evidence type="ECO:0000256" key="2">
    <source>
        <dbReference type="SAM" id="MobiDB-lite"/>
    </source>
</evidence>
<accession>A0A2W7IQB2</accession>
<comment type="caution">
    <text evidence="3">The sequence shown here is derived from an EMBL/GenBank/DDBJ whole genome shotgun (WGS) entry which is preliminary data.</text>
</comment>
<keyword evidence="4" id="KW-1185">Reference proteome</keyword>
<evidence type="ECO:0000256" key="1">
    <source>
        <dbReference type="SAM" id="Coils"/>
    </source>
</evidence>
<protein>
    <submittedName>
        <fullName evidence="3">Uncharacterized protein</fullName>
    </submittedName>
</protein>
<gene>
    <name evidence="3" type="ORF">LX95_01298</name>
</gene>
<name>A0A2W7IQB2_9FLAO</name>